<dbReference type="SUPFAM" id="SSF55874">
    <property type="entry name" value="ATPase domain of HSP90 chaperone/DNA topoisomerase II/histidine kinase"/>
    <property type="match status" value="1"/>
</dbReference>
<dbReference type="EC" id="2.7.13.3" evidence="2"/>
<dbReference type="PANTHER" id="PTHR24421:SF10">
    <property type="entry name" value="NITRATE_NITRITE SENSOR PROTEIN NARQ"/>
    <property type="match status" value="1"/>
</dbReference>
<evidence type="ECO:0000313" key="13">
    <source>
        <dbReference type="Proteomes" id="UP001597012"/>
    </source>
</evidence>
<evidence type="ECO:0000259" key="11">
    <source>
        <dbReference type="PROSITE" id="PS50109"/>
    </source>
</evidence>
<dbReference type="SMART" id="SM00387">
    <property type="entry name" value="HATPase_c"/>
    <property type="match status" value="1"/>
</dbReference>
<proteinExistence type="predicted"/>
<dbReference type="InterPro" id="IPR050482">
    <property type="entry name" value="Sensor_HK_TwoCompSys"/>
</dbReference>
<dbReference type="EMBL" id="JBHTHY010000003">
    <property type="protein sequence ID" value="MFD0796126.1"/>
    <property type="molecule type" value="Genomic_DNA"/>
</dbReference>
<keyword evidence="6" id="KW-0418">Kinase</keyword>
<keyword evidence="8" id="KW-0902">Two-component regulatory system</keyword>
<comment type="caution">
    <text evidence="12">The sequence shown here is derived from an EMBL/GenBank/DDBJ whole genome shotgun (WGS) entry which is preliminary data.</text>
</comment>
<dbReference type="Pfam" id="PF02518">
    <property type="entry name" value="HATPase_c"/>
    <property type="match status" value="1"/>
</dbReference>
<evidence type="ECO:0000256" key="10">
    <source>
        <dbReference type="SAM" id="Phobius"/>
    </source>
</evidence>
<dbReference type="SUPFAM" id="SSF48452">
    <property type="entry name" value="TPR-like"/>
    <property type="match status" value="2"/>
</dbReference>
<keyword evidence="10" id="KW-0812">Transmembrane</keyword>
<sequence>MYLVLVLVTGFYCISQQRLLAQDIVNFKAFGHTPSLIKDSLYVALNNVDSPERQLPVLYAIGEEHKNYGNADSVVHYAQRMANIPNTYSEFVMPPLYEARAQLLLGEGKYLNGLYDSALEAFLTGLSVVDEPKNEAIVRRLQLGLGKVYLQKHRYGKAEAMFQEVALIADDASLKAKAKLFLGRSFFQQGDLVAAARYYDEAQGSLDEKSGTKLKLEVRLAMAELALKQKNYTISLPLYEEIIRTGLEENYFDVYTVAVQGYGTAQRELGNFEVAEMTLSTAYANAMQWNRLDLQKKIVNSLRLTYSAKGDFENAYNLMTQFTAISNEIIAQQNSKAIQELEIKYQTLQKENEIYELKEEQAEKQNEIERQKTIKKAVLIGFLALLIPIIALLYVYYQKLQAQSALNKQQEELNAQRISGLLNEQELKLARTSLEAQQEERARIAQQLHDSIGGNLAGIKLQMANMEDKNKLQKGIMNQINETYELVREISHDLTPKKFNESAFTLLIAEYVEKIKNSSKMEVTFQAHPKERINNLGEPLKVVLYQVVQELFTNTIKHANAKQVELHLTVHKNVFQLLFEDDGAGFEVKNTPNGIGLYNIKNRIEQWNGSLLVDSALGRGTVVTIEIPIKHKHENI</sequence>
<evidence type="ECO:0000256" key="6">
    <source>
        <dbReference type="ARBA" id="ARBA00022777"/>
    </source>
</evidence>
<dbReference type="Gene3D" id="1.25.40.10">
    <property type="entry name" value="Tetratricopeptide repeat domain"/>
    <property type="match status" value="2"/>
</dbReference>
<keyword evidence="7 12" id="KW-0067">ATP-binding</keyword>
<gene>
    <name evidence="12" type="ORF">ACFQZJ_01535</name>
</gene>
<evidence type="ECO:0000256" key="1">
    <source>
        <dbReference type="ARBA" id="ARBA00000085"/>
    </source>
</evidence>
<organism evidence="12 13">
    <name type="scientific">Maribacter chungangensis</name>
    <dbReference type="NCBI Taxonomy" id="1069117"/>
    <lineage>
        <taxon>Bacteria</taxon>
        <taxon>Pseudomonadati</taxon>
        <taxon>Bacteroidota</taxon>
        <taxon>Flavobacteriia</taxon>
        <taxon>Flavobacteriales</taxon>
        <taxon>Flavobacteriaceae</taxon>
        <taxon>Maribacter</taxon>
    </lineage>
</organism>
<evidence type="ECO:0000256" key="2">
    <source>
        <dbReference type="ARBA" id="ARBA00012438"/>
    </source>
</evidence>
<evidence type="ECO:0000256" key="3">
    <source>
        <dbReference type="ARBA" id="ARBA00022553"/>
    </source>
</evidence>
<dbReference type="InterPro" id="IPR019734">
    <property type="entry name" value="TPR_rpt"/>
</dbReference>
<keyword evidence="10" id="KW-0472">Membrane</keyword>
<keyword evidence="13" id="KW-1185">Reference proteome</keyword>
<evidence type="ECO:0000256" key="4">
    <source>
        <dbReference type="ARBA" id="ARBA00022679"/>
    </source>
</evidence>
<dbReference type="PROSITE" id="PS50109">
    <property type="entry name" value="HIS_KIN"/>
    <property type="match status" value="1"/>
</dbReference>
<feature type="transmembrane region" description="Helical" evidence="10">
    <location>
        <begin position="377"/>
        <end position="397"/>
    </location>
</feature>
<comment type="catalytic activity">
    <reaction evidence="1">
        <text>ATP + protein L-histidine = ADP + protein N-phospho-L-histidine.</text>
        <dbReference type="EC" id="2.7.13.3"/>
    </reaction>
</comment>
<dbReference type="InterPro" id="IPR003594">
    <property type="entry name" value="HATPase_dom"/>
</dbReference>
<dbReference type="RefSeq" id="WP_379931802.1">
    <property type="nucleotide sequence ID" value="NZ_JBHTHY010000003.1"/>
</dbReference>
<keyword evidence="10" id="KW-1133">Transmembrane helix</keyword>
<dbReference type="SMART" id="SM00028">
    <property type="entry name" value="TPR"/>
    <property type="match status" value="3"/>
</dbReference>
<keyword evidence="4" id="KW-0808">Transferase</keyword>
<evidence type="ECO:0000256" key="9">
    <source>
        <dbReference type="SAM" id="Coils"/>
    </source>
</evidence>
<dbReference type="PANTHER" id="PTHR24421">
    <property type="entry name" value="NITRATE/NITRITE SENSOR PROTEIN NARX-RELATED"/>
    <property type="match status" value="1"/>
</dbReference>
<name>A0ABW3B034_9FLAO</name>
<dbReference type="Pfam" id="PF13432">
    <property type="entry name" value="TPR_16"/>
    <property type="match status" value="1"/>
</dbReference>
<evidence type="ECO:0000256" key="8">
    <source>
        <dbReference type="ARBA" id="ARBA00023012"/>
    </source>
</evidence>
<dbReference type="InterPro" id="IPR005467">
    <property type="entry name" value="His_kinase_dom"/>
</dbReference>
<dbReference type="InterPro" id="IPR011712">
    <property type="entry name" value="Sig_transdc_His_kin_sub3_dim/P"/>
</dbReference>
<dbReference type="InterPro" id="IPR036890">
    <property type="entry name" value="HATPase_C_sf"/>
</dbReference>
<keyword evidence="3" id="KW-0597">Phosphoprotein</keyword>
<accession>A0ABW3B034</accession>
<dbReference type="Pfam" id="PF07730">
    <property type="entry name" value="HisKA_3"/>
    <property type="match status" value="1"/>
</dbReference>
<keyword evidence="5" id="KW-0547">Nucleotide-binding</keyword>
<evidence type="ECO:0000256" key="5">
    <source>
        <dbReference type="ARBA" id="ARBA00022741"/>
    </source>
</evidence>
<evidence type="ECO:0000313" key="12">
    <source>
        <dbReference type="EMBL" id="MFD0796126.1"/>
    </source>
</evidence>
<keyword evidence="9" id="KW-0175">Coiled coil</keyword>
<feature type="domain" description="Histidine kinase" evidence="11">
    <location>
        <begin position="443"/>
        <end position="631"/>
    </location>
</feature>
<dbReference type="InterPro" id="IPR011990">
    <property type="entry name" value="TPR-like_helical_dom_sf"/>
</dbReference>
<dbReference type="Gene3D" id="3.30.565.10">
    <property type="entry name" value="Histidine kinase-like ATPase, C-terminal domain"/>
    <property type="match status" value="1"/>
</dbReference>
<evidence type="ECO:0000256" key="7">
    <source>
        <dbReference type="ARBA" id="ARBA00022840"/>
    </source>
</evidence>
<dbReference type="GO" id="GO:0005524">
    <property type="term" value="F:ATP binding"/>
    <property type="evidence" value="ECO:0007669"/>
    <property type="project" value="UniProtKB-KW"/>
</dbReference>
<reference evidence="13" key="1">
    <citation type="journal article" date="2019" name="Int. J. Syst. Evol. Microbiol.">
        <title>The Global Catalogue of Microorganisms (GCM) 10K type strain sequencing project: providing services to taxonomists for standard genome sequencing and annotation.</title>
        <authorList>
            <consortium name="The Broad Institute Genomics Platform"/>
            <consortium name="The Broad Institute Genome Sequencing Center for Infectious Disease"/>
            <person name="Wu L."/>
            <person name="Ma J."/>
        </authorList>
    </citation>
    <scope>NUCLEOTIDE SEQUENCE [LARGE SCALE GENOMIC DNA]</scope>
    <source>
        <strain evidence="13">CCUG 61948</strain>
    </source>
</reference>
<protein>
    <recommendedName>
        <fullName evidence="2">histidine kinase</fullName>
        <ecNumber evidence="2">2.7.13.3</ecNumber>
    </recommendedName>
</protein>
<feature type="coiled-coil region" evidence="9">
    <location>
        <begin position="331"/>
        <end position="374"/>
    </location>
</feature>
<dbReference type="Gene3D" id="1.20.5.1930">
    <property type="match status" value="1"/>
</dbReference>
<dbReference type="Proteomes" id="UP001597012">
    <property type="component" value="Unassembled WGS sequence"/>
</dbReference>
<dbReference type="CDD" id="cd16917">
    <property type="entry name" value="HATPase_UhpB-NarQ-NarX-like"/>
    <property type="match status" value="1"/>
</dbReference>